<evidence type="ECO:0000256" key="5">
    <source>
        <dbReference type="ARBA" id="ARBA00038359"/>
    </source>
</evidence>
<dbReference type="PANTHER" id="PTHR33048">
    <property type="entry name" value="PTH11-LIKE INTEGRAL MEMBRANE PROTEIN (AFU_ORTHOLOGUE AFUA_5G11245)"/>
    <property type="match status" value="1"/>
</dbReference>
<dbReference type="GO" id="GO:0016020">
    <property type="term" value="C:membrane"/>
    <property type="evidence" value="ECO:0007669"/>
    <property type="project" value="UniProtKB-SubCell"/>
</dbReference>
<dbReference type="OrthoDB" id="3936451at2759"/>
<keyword evidence="2 6" id="KW-0812">Transmembrane</keyword>
<feature type="domain" description="Rhodopsin" evidence="7">
    <location>
        <begin position="30"/>
        <end position="130"/>
    </location>
</feature>
<keyword evidence="9" id="KW-1185">Reference proteome</keyword>
<sequence>MAFGTSGKGTSLFIIQLCCLLLVWITAILRAWVGITRKSCTMDDWFMYLSVGLYTSLAIFVFRGTVVGGIGKYTDNLTMQEAIVGMQSWYFGELIYGVLSILVRVSISLYILRICRSGTPKRIIYASLTIFRSINNKGSCESSRVTTTAIALSAIAGISDWIIALMPAVILWNIRISRWSKIIIIGLTSLGVLAGIAIIIRIPFIKGLEITKEFLYKTV</sequence>
<comment type="similarity">
    <text evidence="5">Belongs to the SAT4 family.</text>
</comment>
<organism evidence="8 9">
    <name type="scientific">Fusarium duplospermum</name>
    <dbReference type="NCBI Taxonomy" id="1325734"/>
    <lineage>
        <taxon>Eukaryota</taxon>
        <taxon>Fungi</taxon>
        <taxon>Dikarya</taxon>
        <taxon>Ascomycota</taxon>
        <taxon>Pezizomycotina</taxon>
        <taxon>Sordariomycetes</taxon>
        <taxon>Hypocreomycetidae</taxon>
        <taxon>Hypocreales</taxon>
        <taxon>Nectriaceae</taxon>
        <taxon>Fusarium</taxon>
        <taxon>Fusarium solani species complex</taxon>
    </lineage>
</organism>
<keyword evidence="3 6" id="KW-1133">Transmembrane helix</keyword>
<feature type="transmembrane region" description="Helical" evidence="6">
    <location>
        <begin position="182"/>
        <end position="204"/>
    </location>
</feature>
<comment type="caution">
    <text evidence="8">The sequence shown here is derived from an EMBL/GenBank/DDBJ whole genome shotgun (WGS) entry which is preliminary data.</text>
</comment>
<evidence type="ECO:0000313" key="9">
    <source>
        <dbReference type="Proteomes" id="UP000288168"/>
    </source>
</evidence>
<dbReference type="Proteomes" id="UP000288168">
    <property type="component" value="Unassembled WGS sequence"/>
</dbReference>
<feature type="transmembrane region" description="Helical" evidence="6">
    <location>
        <begin position="90"/>
        <end position="112"/>
    </location>
</feature>
<proteinExistence type="inferred from homology"/>
<dbReference type="EMBL" id="NKCI01000353">
    <property type="protein sequence ID" value="RSL42723.1"/>
    <property type="molecule type" value="Genomic_DNA"/>
</dbReference>
<evidence type="ECO:0000256" key="2">
    <source>
        <dbReference type="ARBA" id="ARBA00022692"/>
    </source>
</evidence>
<evidence type="ECO:0000313" key="8">
    <source>
        <dbReference type="EMBL" id="RSL42723.1"/>
    </source>
</evidence>
<feature type="transmembrane region" description="Helical" evidence="6">
    <location>
        <begin position="149"/>
        <end position="170"/>
    </location>
</feature>
<name>A0A428NPI6_9HYPO</name>
<protein>
    <recommendedName>
        <fullName evidence="7">Rhodopsin domain-containing protein</fullName>
    </recommendedName>
</protein>
<feature type="transmembrane region" description="Helical" evidence="6">
    <location>
        <begin position="12"/>
        <end position="33"/>
    </location>
</feature>
<comment type="subcellular location">
    <subcellularLocation>
        <location evidence="1">Membrane</location>
        <topology evidence="1">Multi-pass membrane protein</topology>
    </subcellularLocation>
</comment>
<evidence type="ECO:0000256" key="6">
    <source>
        <dbReference type="SAM" id="Phobius"/>
    </source>
</evidence>
<evidence type="ECO:0000259" key="7">
    <source>
        <dbReference type="Pfam" id="PF20684"/>
    </source>
</evidence>
<dbReference type="Pfam" id="PF20684">
    <property type="entry name" value="Fung_rhodopsin"/>
    <property type="match status" value="1"/>
</dbReference>
<dbReference type="InterPro" id="IPR052337">
    <property type="entry name" value="SAT4-like"/>
</dbReference>
<keyword evidence="4 6" id="KW-0472">Membrane</keyword>
<reference evidence="8 9" key="1">
    <citation type="submission" date="2017-06" db="EMBL/GenBank/DDBJ databases">
        <title>Comparative genomic analysis of Ambrosia Fusariam Clade fungi.</title>
        <authorList>
            <person name="Stajich J.E."/>
            <person name="Carrillo J."/>
            <person name="Kijimoto T."/>
            <person name="Eskalen A."/>
            <person name="O'Donnell K."/>
            <person name="Kasson M."/>
        </authorList>
    </citation>
    <scope>NUCLEOTIDE SEQUENCE [LARGE SCALE GENOMIC DNA]</scope>
    <source>
        <strain evidence="8 9">NRRL62584</strain>
    </source>
</reference>
<evidence type="ECO:0000256" key="4">
    <source>
        <dbReference type="ARBA" id="ARBA00023136"/>
    </source>
</evidence>
<gene>
    <name evidence="8" type="ORF">CEP54_015379</name>
</gene>
<dbReference type="PANTHER" id="PTHR33048:SF96">
    <property type="entry name" value="INTEGRAL MEMBRANE PROTEIN"/>
    <property type="match status" value="1"/>
</dbReference>
<feature type="transmembrane region" description="Helical" evidence="6">
    <location>
        <begin position="45"/>
        <end position="70"/>
    </location>
</feature>
<accession>A0A428NPI6</accession>
<dbReference type="InterPro" id="IPR049326">
    <property type="entry name" value="Rhodopsin_dom_fungi"/>
</dbReference>
<dbReference type="AlphaFoldDB" id="A0A428NPI6"/>
<evidence type="ECO:0000256" key="1">
    <source>
        <dbReference type="ARBA" id="ARBA00004141"/>
    </source>
</evidence>
<evidence type="ECO:0000256" key="3">
    <source>
        <dbReference type="ARBA" id="ARBA00022989"/>
    </source>
</evidence>